<keyword evidence="3" id="KW-0521">NADP</keyword>
<comment type="pathway">
    <text evidence="8">Amino-acid biosynthesis; L-lysine biosynthesis via DAP pathway; (S)-tetrahydrodipicolinate from L-aspartate: step 4/4.</text>
</comment>
<dbReference type="GO" id="GO:0008839">
    <property type="term" value="F:4-hydroxy-tetrahydrodipicolinate reductase"/>
    <property type="evidence" value="ECO:0007669"/>
    <property type="project" value="UniProtKB-EC"/>
</dbReference>
<dbReference type="Proteomes" id="UP000567293">
    <property type="component" value="Unassembled WGS sequence"/>
</dbReference>
<evidence type="ECO:0000256" key="2">
    <source>
        <dbReference type="ARBA" id="ARBA00022605"/>
    </source>
</evidence>
<evidence type="ECO:0000259" key="12">
    <source>
        <dbReference type="Pfam" id="PF01113"/>
    </source>
</evidence>
<evidence type="ECO:0000256" key="5">
    <source>
        <dbReference type="ARBA" id="ARBA00023002"/>
    </source>
</evidence>
<dbReference type="PANTHER" id="PTHR20836:SF0">
    <property type="entry name" value="4-HYDROXY-TETRAHYDRODIPICOLINATE REDUCTASE 1, CHLOROPLASTIC-RELATED"/>
    <property type="match status" value="1"/>
</dbReference>
<dbReference type="GO" id="GO:0019877">
    <property type="term" value="P:diaminopimelate biosynthetic process"/>
    <property type="evidence" value="ECO:0007669"/>
    <property type="project" value="UniProtKB-KW"/>
</dbReference>
<keyword evidence="7" id="KW-0457">Lysine biosynthesis</keyword>
<evidence type="ECO:0000313" key="14">
    <source>
        <dbReference type="EMBL" id="MBA0084060.1"/>
    </source>
</evidence>
<dbReference type="EC" id="1.17.1.8" evidence="9"/>
<feature type="non-terminal residue" evidence="14">
    <location>
        <position position="192"/>
    </location>
</feature>
<dbReference type="InterPro" id="IPR036291">
    <property type="entry name" value="NAD(P)-bd_dom_sf"/>
</dbReference>
<dbReference type="PANTHER" id="PTHR20836">
    <property type="entry name" value="DIHYDRODIPICOLINATE REDUCTASE"/>
    <property type="match status" value="1"/>
</dbReference>
<keyword evidence="6" id="KW-0520">NAD</keyword>
<evidence type="ECO:0000256" key="9">
    <source>
        <dbReference type="ARBA" id="ARBA00038983"/>
    </source>
</evidence>
<dbReference type="Pfam" id="PF01113">
    <property type="entry name" value="DapB_N"/>
    <property type="match status" value="1"/>
</dbReference>
<keyword evidence="5" id="KW-0560">Oxidoreductase</keyword>
<dbReference type="Gene3D" id="3.40.50.720">
    <property type="entry name" value="NAD(P)-binding Rossmann-like Domain"/>
    <property type="match status" value="1"/>
</dbReference>
<dbReference type="GO" id="GO:0009089">
    <property type="term" value="P:lysine biosynthetic process via diaminopimelate"/>
    <property type="evidence" value="ECO:0007669"/>
    <property type="project" value="InterPro"/>
</dbReference>
<organism evidence="14 15">
    <name type="scientific">Candidatus Acidiferrum panamense</name>
    <dbReference type="NCBI Taxonomy" id="2741543"/>
    <lineage>
        <taxon>Bacteria</taxon>
        <taxon>Pseudomonadati</taxon>
        <taxon>Acidobacteriota</taxon>
        <taxon>Terriglobia</taxon>
        <taxon>Candidatus Acidiferrales</taxon>
        <taxon>Candidatus Acidiferrum</taxon>
    </lineage>
</organism>
<feature type="domain" description="Dihydrodipicolinate reductase C-terminal" evidence="13">
    <location>
        <begin position="111"/>
        <end position="191"/>
    </location>
</feature>
<evidence type="ECO:0000256" key="1">
    <source>
        <dbReference type="ARBA" id="ARBA00006642"/>
    </source>
</evidence>
<dbReference type="Pfam" id="PF05173">
    <property type="entry name" value="DapB_C"/>
    <property type="match status" value="1"/>
</dbReference>
<evidence type="ECO:0000256" key="3">
    <source>
        <dbReference type="ARBA" id="ARBA00022857"/>
    </source>
</evidence>
<dbReference type="InterPro" id="IPR022663">
    <property type="entry name" value="DapB_C"/>
</dbReference>
<evidence type="ECO:0000256" key="8">
    <source>
        <dbReference type="ARBA" id="ARBA00037922"/>
    </source>
</evidence>
<comment type="catalytic activity">
    <reaction evidence="11">
        <text>(S)-2,3,4,5-tetrahydrodipicolinate + NAD(+) + H2O = (2S,4S)-4-hydroxy-2,3,4,5-tetrahydrodipicolinate + NADH + H(+)</text>
        <dbReference type="Rhea" id="RHEA:35323"/>
        <dbReference type="ChEBI" id="CHEBI:15377"/>
        <dbReference type="ChEBI" id="CHEBI:15378"/>
        <dbReference type="ChEBI" id="CHEBI:16845"/>
        <dbReference type="ChEBI" id="CHEBI:57540"/>
        <dbReference type="ChEBI" id="CHEBI:57945"/>
        <dbReference type="ChEBI" id="CHEBI:67139"/>
        <dbReference type="EC" id="1.17.1.8"/>
    </reaction>
</comment>
<dbReference type="SUPFAM" id="SSF51735">
    <property type="entry name" value="NAD(P)-binding Rossmann-fold domains"/>
    <property type="match status" value="1"/>
</dbReference>
<comment type="similarity">
    <text evidence="1">Belongs to the DapB family.</text>
</comment>
<comment type="catalytic activity">
    <reaction evidence="10">
        <text>(S)-2,3,4,5-tetrahydrodipicolinate + NADP(+) + H2O = (2S,4S)-4-hydroxy-2,3,4,5-tetrahydrodipicolinate + NADPH + H(+)</text>
        <dbReference type="Rhea" id="RHEA:35331"/>
        <dbReference type="ChEBI" id="CHEBI:15377"/>
        <dbReference type="ChEBI" id="CHEBI:15378"/>
        <dbReference type="ChEBI" id="CHEBI:16845"/>
        <dbReference type="ChEBI" id="CHEBI:57783"/>
        <dbReference type="ChEBI" id="CHEBI:58349"/>
        <dbReference type="ChEBI" id="CHEBI:67139"/>
        <dbReference type="EC" id="1.17.1.8"/>
    </reaction>
</comment>
<gene>
    <name evidence="14" type="ORF">HRJ53_03605</name>
</gene>
<evidence type="ECO:0000259" key="13">
    <source>
        <dbReference type="Pfam" id="PF05173"/>
    </source>
</evidence>
<evidence type="ECO:0000256" key="11">
    <source>
        <dbReference type="ARBA" id="ARBA00049396"/>
    </source>
</evidence>
<dbReference type="AlphaFoldDB" id="A0A7V8SVD1"/>
<feature type="domain" description="Dihydrodipicolinate reductase N-terminal" evidence="12">
    <location>
        <begin position="5"/>
        <end position="108"/>
    </location>
</feature>
<dbReference type="GO" id="GO:0005829">
    <property type="term" value="C:cytosol"/>
    <property type="evidence" value="ECO:0007669"/>
    <property type="project" value="TreeGrafter"/>
</dbReference>
<comment type="caution">
    <text evidence="14">The sequence shown here is derived from an EMBL/GenBank/DDBJ whole genome shotgun (WGS) entry which is preliminary data.</text>
</comment>
<keyword evidence="2" id="KW-0028">Amino-acid biosynthesis</keyword>
<keyword evidence="15" id="KW-1185">Reference proteome</keyword>
<dbReference type="Gene3D" id="3.30.360.10">
    <property type="entry name" value="Dihydrodipicolinate Reductase, domain 2"/>
    <property type="match status" value="1"/>
</dbReference>
<sequence>MSLGLAIIGYGKMGRLIAELAPEYGFDVRAKFTRGNNLHDAAIVPEFLRGVDAAVEFTAPDSAPDNLRRLTSLGINAVCGTTGWYEHLPAIHESVLAAGTGLVYSPNFSVGVNVFMRAVAHAACFFAKYPEYEAWGWEIHHAAKKDAPSGTLKKLAEEIRAAGYNRALTLTANRAGAHPGTHEIGFDSADDT</sequence>
<accession>A0A7V8SVD1</accession>
<dbReference type="SUPFAM" id="SSF55347">
    <property type="entry name" value="Glyceraldehyde-3-phosphate dehydrogenase-like, C-terminal domain"/>
    <property type="match status" value="1"/>
</dbReference>
<dbReference type="InterPro" id="IPR023940">
    <property type="entry name" value="DHDPR_bac"/>
</dbReference>
<evidence type="ECO:0000256" key="7">
    <source>
        <dbReference type="ARBA" id="ARBA00023154"/>
    </source>
</evidence>
<name>A0A7V8SVD1_9BACT</name>
<keyword evidence="4" id="KW-0220">Diaminopimelate biosynthesis</keyword>
<reference evidence="14" key="1">
    <citation type="submission" date="2020-06" db="EMBL/GenBank/DDBJ databases">
        <title>Legume-microbial interactions unlock mineral nutrients during tropical forest succession.</title>
        <authorList>
            <person name="Epihov D.Z."/>
        </authorList>
    </citation>
    <scope>NUCLEOTIDE SEQUENCE [LARGE SCALE GENOMIC DNA]</scope>
    <source>
        <strain evidence="14">Pan2503</strain>
    </source>
</reference>
<evidence type="ECO:0000256" key="4">
    <source>
        <dbReference type="ARBA" id="ARBA00022915"/>
    </source>
</evidence>
<dbReference type="EMBL" id="JACDQQ010000351">
    <property type="protein sequence ID" value="MBA0084060.1"/>
    <property type="molecule type" value="Genomic_DNA"/>
</dbReference>
<evidence type="ECO:0000256" key="6">
    <source>
        <dbReference type="ARBA" id="ARBA00023027"/>
    </source>
</evidence>
<evidence type="ECO:0000313" key="15">
    <source>
        <dbReference type="Proteomes" id="UP000567293"/>
    </source>
</evidence>
<proteinExistence type="inferred from homology"/>
<protein>
    <recommendedName>
        <fullName evidence="9">4-hydroxy-tetrahydrodipicolinate reductase</fullName>
        <ecNumber evidence="9">1.17.1.8</ecNumber>
    </recommendedName>
</protein>
<dbReference type="InterPro" id="IPR000846">
    <property type="entry name" value="DapB_N"/>
</dbReference>
<evidence type="ECO:0000256" key="10">
    <source>
        <dbReference type="ARBA" id="ARBA00049080"/>
    </source>
</evidence>